<keyword evidence="1" id="KW-0812">Transmembrane</keyword>
<evidence type="ECO:0000313" key="2">
    <source>
        <dbReference type="EMBL" id="KAF6495810.1"/>
    </source>
</evidence>
<dbReference type="AlphaFoldDB" id="A0A7J8JH66"/>
<keyword evidence="1" id="KW-1133">Transmembrane helix</keyword>
<keyword evidence="1" id="KW-0472">Membrane</keyword>
<dbReference type="Proteomes" id="UP000593571">
    <property type="component" value="Unassembled WGS sequence"/>
</dbReference>
<feature type="transmembrane region" description="Helical" evidence="1">
    <location>
        <begin position="60"/>
        <end position="79"/>
    </location>
</feature>
<organism evidence="2 3">
    <name type="scientific">Rousettus aegyptiacus</name>
    <name type="common">Egyptian fruit bat</name>
    <name type="synonym">Pteropus aegyptiacus</name>
    <dbReference type="NCBI Taxonomy" id="9407"/>
    <lineage>
        <taxon>Eukaryota</taxon>
        <taxon>Metazoa</taxon>
        <taxon>Chordata</taxon>
        <taxon>Craniata</taxon>
        <taxon>Vertebrata</taxon>
        <taxon>Euteleostomi</taxon>
        <taxon>Mammalia</taxon>
        <taxon>Eutheria</taxon>
        <taxon>Laurasiatheria</taxon>
        <taxon>Chiroptera</taxon>
        <taxon>Yinpterochiroptera</taxon>
        <taxon>Pteropodoidea</taxon>
        <taxon>Pteropodidae</taxon>
        <taxon>Rousettinae</taxon>
        <taxon>Rousettus</taxon>
    </lineage>
</organism>
<reference evidence="2 3" key="1">
    <citation type="journal article" date="2020" name="Nature">
        <title>Six reference-quality genomes reveal evolution of bat adaptations.</title>
        <authorList>
            <person name="Jebb D."/>
            <person name="Huang Z."/>
            <person name="Pippel M."/>
            <person name="Hughes G.M."/>
            <person name="Lavrichenko K."/>
            <person name="Devanna P."/>
            <person name="Winkler S."/>
            <person name="Jermiin L.S."/>
            <person name="Skirmuntt E.C."/>
            <person name="Katzourakis A."/>
            <person name="Burkitt-Gray L."/>
            <person name="Ray D.A."/>
            <person name="Sullivan K.A.M."/>
            <person name="Roscito J.G."/>
            <person name="Kirilenko B.M."/>
            <person name="Davalos L.M."/>
            <person name="Corthals A.P."/>
            <person name="Power M.L."/>
            <person name="Jones G."/>
            <person name="Ransome R.D."/>
            <person name="Dechmann D.K.N."/>
            <person name="Locatelli A.G."/>
            <person name="Puechmaille S.J."/>
            <person name="Fedrigo O."/>
            <person name="Jarvis E.D."/>
            <person name="Hiller M."/>
            <person name="Vernes S.C."/>
            <person name="Myers E.W."/>
            <person name="Teeling E.C."/>
        </authorList>
    </citation>
    <scope>NUCLEOTIDE SEQUENCE [LARGE SCALE GENOMIC DNA]</scope>
    <source>
        <strain evidence="2">MRouAeg1</strain>
        <tissue evidence="2">Muscle</tissue>
    </source>
</reference>
<feature type="transmembrane region" description="Helical" evidence="1">
    <location>
        <begin position="22"/>
        <end position="48"/>
    </location>
</feature>
<keyword evidence="3" id="KW-1185">Reference proteome</keyword>
<accession>A0A7J8JH66</accession>
<dbReference type="EMBL" id="JACASE010000002">
    <property type="protein sequence ID" value="KAF6495810.1"/>
    <property type="molecule type" value="Genomic_DNA"/>
</dbReference>
<evidence type="ECO:0000313" key="3">
    <source>
        <dbReference type="Proteomes" id="UP000593571"/>
    </source>
</evidence>
<sequence length="131" mass="15652">MSSLKKCLFSCFTHFENQIFRFFLFFFCFYFFVFVFILLFLLLSCIFWMFTSFPIENVKILLPSVAFLFILFMVFFTVQKLFSSKLFYILIIAFTGFAFGVKSKTKLLPKLISRGLPPMFSSRFQLWCLNL</sequence>
<comment type="caution">
    <text evidence="2">The sequence shown here is derived from an EMBL/GenBank/DDBJ whole genome shotgun (WGS) entry which is preliminary data.</text>
</comment>
<gene>
    <name evidence="2" type="ORF">HJG63_010176</name>
</gene>
<name>A0A7J8JH66_ROUAE</name>
<feature type="transmembrane region" description="Helical" evidence="1">
    <location>
        <begin position="85"/>
        <end position="101"/>
    </location>
</feature>
<proteinExistence type="predicted"/>
<evidence type="ECO:0000256" key="1">
    <source>
        <dbReference type="SAM" id="Phobius"/>
    </source>
</evidence>
<protein>
    <submittedName>
        <fullName evidence="2">Uncharacterized protein</fullName>
    </submittedName>
</protein>